<keyword evidence="2" id="KW-1185">Reference proteome</keyword>
<dbReference type="GeneID" id="76201311"/>
<proteinExistence type="predicted"/>
<dbReference type="InterPro" id="IPR051720">
    <property type="entry name" value="rRNA_MeTrfase/Polyamine_Synth"/>
</dbReference>
<dbReference type="PANTHER" id="PTHR23290:SF0">
    <property type="entry name" value="RRNA N6-ADENOSINE-METHYLTRANSFERASE METTL5"/>
    <property type="match status" value="1"/>
</dbReference>
<dbReference type="Gene3D" id="3.40.50.150">
    <property type="entry name" value="Vaccinia Virus protein VP39"/>
    <property type="match status" value="1"/>
</dbReference>
<reference evidence="1 2" key="1">
    <citation type="journal article" date="2019" name="Int. J. Syst. Evol. Microbiol.">
        <title>The Global Catalogue of Microorganisms (GCM) 10K type strain sequencing project: providing services to taxonomists for standard genome sequencing and annotation.</title>
        <authorList>
            <consortium name="The Broad Institute Genomics Platform"/>
            <consortium name="The Broad Institute Genome Sequencing Center for Infectious Disease"/>
            <person name="Wu L."/>
            <person name="Ma J."/>
        </authorList>
    </citation>
    <scope>NUCLEOTIDE SEQUENCE [LARGE SCALE GENOMIC DNA]</scope>
    <source>
        <strain evidence="1 2">RDMS1</strain>
    </source>
</reference>
<gene>
    <name evidence="1" type="ORF">ACFQL7_18375</name>
</gene>
<accession>A0ABD5YU96</accession>
<sequence length="204" mass="22103">MRRGALERELSAVAGFKEPRIEFEQYPTPADIAAHLIHLAGTHGDLANTVVDLGTGTGMLALGAALSGASKIVGIDRDERALSSARENEHCVTPPVTPAWIRGDATRLPLCLDEPVTVLMNPPFGAQQGRAHADRAFLRATSDIATVSYSIHNDGSHAFIEAFADDHGGTVTHAFAVDLDLPRQFHFHTTDKRTIDAEAYRIEW</sequence>
<dbReference type="InterPro" id="IPR029063">
    <property type="entry name" value="SAM-dependent_MTases_sf"/>
</dbReference>
<protein>
    <submittedName>
        <fullName evidence="1">METTL5 family protein</fullName>
    </submittedName>
</protein>
<organism evidence="1 2">
    <name type="scientific">Halocatena marina</name>
    <dbReference type="NCBI Taxonomy" id="2934937"/>
    <lineage>
        <taxon>Archaea</taxon>
        <taxon>Methanobacteriati</taxon>
        <taxon>Methanobacteriota</taxon>
        <taxon>Stenosarchaea group</taxon>
        <taxon>Halobacteria</taxon>
        <taxon>Halobacteriales</taxon>
        <taxon>Natronomonadaceae</taxon>
        <taxon>Halocatena</taxon>
    </lineage>
</organism>
<dbReference type="CDD" id="cd02440">
    <property type="entry name" value="AdoMet_MTases"/>
    <property type="match status" value="1"/>
</dbReference>
<comment type="caution">
    <text evidence="1">The sequence shown here is derived from an EMBL/GenBank/DDBJ whole genome shotgun (WGS) entry which is preliminary data.</text>
</comment>
<dbReference type="AlphaFoldDB" id="A0ABD5YU96"/>
<dbReference type="Proteomes" id="UP001596417">
    <property type="component" value="Unassembled WGS sequence"/>
</dbReference>
<evidence type="ECO:0000313" key="2">
    <source>
        <dbReference type="Proteomes" id="UP001596417"/>
    </source>
</evidence>
<name>A0ABD5YU96_9EURY</name>
<dbReference type="EMBL" id="JBHTAX010000001">
    <property type="protein sequence ID" value="MFC7191569.1"/>
    <property type="molecule type" value="Genomic_DNA"/>
</dbReference>
<evidence type="ECO:0000313" key="1">
    <source>
        <dbReference type="EMBL" id="MFC7191569.1"/>
    </source>
</evidence>
<dbReference type="GO" id="GO:0016740">
    <property type="term" value="F:transferase activity"/>
    <property type="evidence" value="ECO:0007669"/>
    <property type="project" value="UniProtKB-ARBA"/>
</dbReference>
<dbReference type="Pfam" id="PF06325">
    <property type="entry name" value="PrmA"/>
    <property type="match status" value="1"/>
</dbReference>
<dbReference type="RefSeq" id="WP_264555574.1">
    <property type="nucleotide sequence ID" value="NZ_CP109979.1"/>
</dbReference>
<dbReference type="SUPFAM" id="SSF53335">
    <property type="entry name" value="S-adenosyl-L-methionine-dependent methyltransferases"/>
    <property type="match status" value="1"/>
</dbReference>
<dbReference type="PANTHER" id="PTHR23290">
    <property type="entry name" value="RRNA N6-ADENOSINE-METHYLTRANSFERASE METTL5"/>
    <property type="match status" value="1"/>
</dbReference>